<accession>A0ABT1WKW2</accession>
<protein>
    <submittedName>
        <fullName evidence="1">Glycosyltransferase</fullName>
        <ecNumber evidence="1">2.4.-.-</ecNumber>
    </submittedName>
</protein>
<organism evidence="1 2">
    <name type="scientific">Limnobacter humi</name>
    <dbReference type="NCBI Taxonomy" id="1778671"/>
    <lineage>
        <taxon>Bacteria</taxon>
        <taxon>Pseudomonadati</taxon>
        <taxon>Pseudomonadota</taxon>
        <taxon>Betaproteobacteria</taxon>
        <taxon>Burkholderiales</taxon>
        <taxon>Burkholderiaceae</taxon>
        <taxon>Limnobacter</taxon>
    </lineage>
</organism>
<dbReference type="RefSeq" id="WP_256765617.1">
    <property type="nucleotide sequence ID" value="NZ_JANIGO010000008.1"/>
</dbReference>
<dbReference type="Pfam" id="PF13692">
    <property type="entry name" value="Glyco_trans_1_4"/>
    <property type="match status" value="1"/>
</dbReference>
<dbReference type="Proteomes" id="UP001204142">
    <property type="component" value="Unassembled WGS sequence"/>
</dbReference>
<proteinExistence type="predicted"/>
<keyword evidence="2" id="KW-1185">Reference proteome</keyword>
<dbReference type="PANTHER" id="PTHR12526">
    <property type="entry name" value="GLYCOSYLTRANSFERASE"/>
    <property type="match status" value="1"/>
</dbReference>
<reference evidence="1 2" key="1">
    <citation type="submission" date="2022-07" db="EMBL/GenBank/DDBJ databases">
        <authorList>
            <person name="Xamxidin M."/>
            <person name="Wu M."/>
        </authorList>
    </citation>
    <scope>NUCLEOTIDE SEQUENCE [LARGE SCALE GENOMIC DNA]</scope>
    <source>
        <strain evidence="1 2">NBRC 111650</strain>
    </source>
</reference>
<dbReference type="CDD" id="cd03801">
    <property type="entry name" value="GT4_PimA-like"/>
    <property type="match status" value="1"/>
</dbReference>
<name>A0ABT1WKW2_9BURK</name>
<dbReference type="PANTHER" id="PTHR12526:SF600">
    <property type="entry name" value="GLYCOSYL TRANSFERASE GROUP 1"/>
    <property type="match status" value="1"/>
</dbReference>
<comment type="caution">
    <text evidence="1">The sequence shown here is derived from an EMBL/GenBank/DDBJ whole genome shotgun (WGS) entry which is preliminary data.</text>
</comment>
<keyword evidence="1" id="KW-0328">Glycosyltransferase</keyword>
<dbReference type="EC" id="2.4.-.-" evidence="1"/>
<evidence type="ECO:0000313" key="2">
    <source>
        <dbReference type="Proteomes" id="UP001204142"/>
    </source>
</evidence>
<keyword evidence="1" id="KW-0808">Transferase</keyword>
<dbReference type="EMBL" id="JANIGO010000008">
    <property type="protein sequence ID" value="MCQ8897803.1"/>
    <property type="molecule type" value="Genomic_DNA"/>
</dbReference>
<dbReference type="Gene3D" id="3.40.50.2000">
    <property type="entry name" value="Glycogen Phosphorylase B"/>
    <property type="match status" value="2"/>
</dbReference>
<dbReference type="GO" id="GO:0016757">
    <property type="term" value="F:glycosyltransferase activity"/>
    <property type="evidence" value="ECO:0007669"/>
    <property type="project" value="UniProtKB-KW"/>
</dbReference>
<gene>
    <name evidence="1" type="ORF">NQT62_15280</name>
</gene>
<evidence type="ECO:0000313" key="1">
    <source>
        <dbReference type="EMBL" id="MCQ8897803.1"/>
    </source>
</evidence>
<sequence length="395" mass="43979">MRILTIATRVPQLDAKGDQLVAHHRLMALIRSEHQVDLICCLVSPPSPADELALHHLHSAGIRCQIIVIPRLAQVRNLFSGLFVSTIPLQAALFRSQACRKLIETHIRDFDPDLLYLVLFRPYVNVNGIDKPLVVDFIDSVSLNYERMTKKNSLLLRPIFNFETKRSRRYEQELARRAAFSFVVADDDARNIAPDYVRVLHNGVDTSKFSGKRDALEIGRIIFSGNMNYGPNAEAVIWFCEKCWPEINRRYPMTKFVICGANPSTAVQSLVAAYPNVTVTGRVESVAAELNKSCISIAPMQSGAGMQNKILEAMSCGLPVVTTTLGRGSIAAEPGFDIMIADDPADFTESILTLLEDSSLRDSLGSRARSYVSRKHDWKAIGQSFVTSIETLSRK</sequence>
<dbReference type="SUPFAM" id="SSF53756">
    <property type="entry name" value="UDP-Glycosyltransferase/glycogen phosphorylase"/>
    <property type="match status" value="1"/>
</dbReference>